<reference evidence="5" key="2">
    <citation type="submission" date="2009-11" db="EMBL/GenBank/DDBJ databases">
        <title>The Genome Sequence of Allomyces macrogynus strain ATCC 38327.</title>
        <authorList>
            <consortium name="The Broad Institute Genome Sequencing Platform"/>
            <person name="Russ C."/>
            <person name="Cuomo C."/>
            <person name="Shea T."/>
            <person name="Young S.K."/>
            <person name="Zeng Q."/>
            <person name="Koehrsen M."/>
            <person name="Haas B."/>
            <person name="Borodovsky M."/>
            <person name="Guigo R."/>
            <person name="Alvarado L."/>
            <person name="Berlin A."/>
            <person name="Borenstein D."/>
            <person name="Chen Z."/>
            <person name="Engels R."/>
            <person name="Freedman E."/>
            <person name="Gellesch M."/>
            <person name="Goldberg J."/>
            <person name="Griggs A."/>
            <person name="Gujja S."/>
            <person name="Heiman D."/>
            <person name="Hepburn T."/>
            <person name="Howarth C."/>
            <person name="Jen D."/>
            <person name="Larson L."/>
            <person name="Lewis B."/>
            <person name="Mehta T."/>
            <person name="Park D."/>
            <person name="Pearson M."/>
            <person name="Roberts A."/>
            <person name="Saif S."/>
            <person name="Shenoy N."/>
            <person name="Sisk P."/>
            <person name="Stolte C."/>
            <person name="Sykes S."/>
            <person name="Walk T."/>
            <person name="White J."/>
            <person name="Yandava C."/>
            <person name="Burger G."/>
            <person name="Gray M.W."/>
            <person name="Holland P.W.H."/>
            <person name="King N."/>
            <person name="Lang F.B.F."/>
            <person name="Roger A.J."/>
            <person name="Ruiz-Trillo I."/>
            <person name="Lander E."/>
            <person name="Nusbaum C."/>
        </authorList>
    </citation>
    <scope>NUCLEOTIDE SEQUENCE [LARGE SCALE GENOMIC DNA]</scope>
    <source>
        <strain evidence="5">ATCC 38327</strain>
    </source>
</reference>
<proteinExistence type="predicted"/>
<evidence type="ECO:0000256" key="1">
    <source>
        <dbReference type="SAM" id="Coils"/>
    </source>
</evidence>
<organism evidence="4 5">
    <name type="scientific">Allomyces macrogynus (strain ATCC 38327)</name>
    <name type="common">Allomyces javanicus var. macrogynus</name>
    <dbReference type="NCBI Taxonomy" id="578462"/>
    <lineage>
        <taxon>Eukaryota</taxon>
        <taxon>Fungi</taxon>
        <taxon>Fungi incertae sedis</taxon>
        <taxon>Blastocladiomycota</taxon>
        <taxon>Blastocladiomycetes</taxon>
        <taxon>Blastocladiales</taxon>
        <taxon>Blastocladiaceae</taxon>
        <taxon>Allomyces</taxon>
    </lineage>
</organism>
<feature type="region of interest" description="Disordered" evidence="2">
    <location>
        <begin position="333"/>
        <end position="364"/>
    </location>
</feature>
<dbReference type="AlphaFoldDB" id="A0A0L0SN93"/>
<evidence type="ECO:0000256" key="2">
    <source>
        <dbReference type="SAM" id="MobiDB-lite"/>
    </source>
</evidence>
<evidence type="ECO:0000313" key="4">
    <source>
        <dbReference type="EMBL" id="KNE63958.1"/>
    </source>
</evidence>
<name>A0A0L0SN93_ALLM3</name>
<reference evidence="4 5" key="1">
    <citation type="submission" date="2009-11" db="EMBL/GenBank/DDBJ databases">
        <title>Annotation of Allomyces macrogynus ATCC 38327.</title>
        <authorList>
            <consortium name="The Broad Institute Genome Sequencing Platform"/>
            <person name="Russ C."/>
            <person name="Cuomo C."/>
            <person name="Burger G."/>
            <person name="Gray M.W."/>
            <person name="Holland P.W.H."/>
            <person name="King N."/>
            <person name="Lang F.B.F."/>
            <person name="Roger A.J."/>
            <person name="Ruiz-Trillo I."/>
            <person name="Young S.K."/>
            <person name="Zeng Q."/>
            <person name="Gargeya S."/>
            <person name="Fitzgerald M."/>
            <person name="Haas B."/>
            <person name="Abouelleil A."/>
            <person name="Alvarado L."/>
            <person name="Arachchi H.M."/>
            <person name="Berlin A."/>
            <person name="Chapman S.B."/>
            <person name="Gearin G."/>
            <person name="Goldberg J."/>
            <person name="Griggs A."/>
            <person name="Gujja S."/>
            <person name="Hansen M."/>
            <person name="Heiman D."/>
            <person name="Howarth C."/>
            <person name="Larimer J."/>
            <person name="Lui A."/>
            <person name="MacDonald P.J.P."/>
            <person name="McCowen C."/>
            <person name="Montmayeur A."/>
            <person name="Murphy C."/>
            <person name="Neiman D."/>
            <person name="Pearson M."/>
            <person name="Priest M."/>
            <person name="Roberts A."/>
            <person name="Saif S."/>
            <person name="Shea T."/>
            <person name="Sisk P."/>
            <person name="Stolte C."/>
            <person name="Sykes S."/>
            <person name="Wortman J."/>
            <person name="Nusbaum C."/>
            <person name="Birren B."/>
        </authorList>
    </citation>
    <scope>NUCLEOTIDE SEQUENCE [LARGE SCALE GENOMIC DNA]</scope>
    <source>
        <strain evidence="4 5">ATCC 38327</strain>
    </source>
</reference>
<keyword evidence="5" id="KW-1185">Reference proteome</keyword>
<feature type="compositionally biased region" description="Low complexity" evidence="2">
    <location>
        <begin position="333"/>
        <end position="362"/>
    </location>
</feature>
<gene>
    <name evidence="4" type="ORF">AMAG_09020</name>
</gene>
<feature type="coiled-coil region" evidence="1">
    <location>
        <begin position="151"/>
        <end position="248"/>
    </location>
</feature>
<evidence type="ECO:0000313" key="5">
    <source>
        <dbReference type="Proteomes" id="UP000054350"/>
    </source>
</evidence>
<dbReference type="InterPro" id="IPR000261">
    <property type="entry name" value="EH_dom"/>
</dbReference>
<protein>
    <recommendedName>
        <fullName evidence="3">EH domain-containing protein</fullName>
    </recommendedName>
</protein>
<feature type="region of interest" description="Disordered" evidence="2">
    <location>
        <begin position="372"/>
        <end position="391"/>
    </location>
</feature>
<accession>A0A0L0SN93</accession>
<sequence length="391" mass="41407">MHLIFERLAGKPIPDTLPADMVPPVRRKPAATAAASPLPPRSATLAAPAAPAVARASFDDIIGGGGAPDLASPVPKRPAPATGVAAGLRSMSYASPSSPVTSLPEAQELASLMQTTEALSRQRIETTTTINSLSIEKQNLMIRLGQVKATHDAEQALIESLKATLDQEQAATDALKDQVLALERTRNELDSEKRQMQQQMLDHRRQADQMRNRIVALNLEIQNMRNQLAKLKEEAKREQDNYEYHAQSVQNIEETKAAVGAQLDAEVTKQQERATAKQLESAFPPVMSPKPAAVATIVASPTPAPATIKRTTTPFDTDLLALLDDAPAAMPAAAAPATPATPAAPAPTLTAATPAAKPATADSVSQRFMTPLSRAPQDGLVAGPVNGRLVE</sequence>
<dbReference type="VEuPathDB" id="FungiDB:AMAG_09020"/>
<dbReference type="Proteomes" id="UP000054350">
    <property type="component" value="Unassembled WGS sequence"/>
</dbReference>
<dbReference type="PROSITE" id="PS50031">
    <property type="entry name" value="EH"/>
    <property type="match status" value="1"/>
</dbReference>
<dbReference type="EMBL" id="GG745343">
    <property type="protein sequence ID" value="KNE63958.1"/>
    <property type="molecule type" value="Genomic_DNA"/>
</dbReference>
<keyword evidence="1" id="KW-0175">Coiled coil</keyword>
<dbReference type="OrthoDB" id="524326at2759"/>
<feature type="domain" description="EH" evidence="3">
    <location>
        <begin position="1"/>
        <end position="28"/>
    </location>
</feature>
<evidence type="ECO:0000259" key="3">
    <source>
        <dbReference type="PROSITE" id="PS50031"/>
    </source>
</evidence>